<sequence>MTFKSSCCLICRFTCILLHCATLVVCPQPWAMLMVGGCHVLFPKFEAKSAVEAIEQHSVTSLITVPTIMVDLITLIRKKETWKGKDNVKKILNGGGSLSVELIKDATKYFPKAKLFSAYGMTETCSSLTFTTIYDPTIETPSQLLETSGKTHCNSVHQPQGVCVGKPAPHIELKICIDGSSNVGRILTRGPHVMQRYGDHVPEKPSDSDDEAWLDTGDIGHIDNCGNIETILLRHQGVIAVVVVGIPDTRLTEMVVACVKLRDNRQWSDSNSEQPAENKQLYLCSEVLRQHCRGNNLTGYCLLNYFKIPKVFVIWSKPFPLTTTGKIRRDQVQREVMSHLKSLPSNL</sequence>
<reference evidence="2" key="1">
    <citation type="journal article" date="2023" name="G3 (Bethesda)">
        <title>Genome assembly and association tests identify interacting loci associated with vigor, precocity, and sex in interspecific pistachio rootstocks.</title>
        <authorList>
            <person name="Palmer W."/>
            <person name="Jacygrad E."/>
            <person name="Sagayaradj S."/>
            <person name="Cavanaugh K."/>
            <person name="Han R."/>
            <person name="Bertier L."/>
            <person name="Beede B."/>
            <person name="Kafkas S."/>
            <person name="Golino D."/>
            <person name="Preece J."/>
            <person name="Michelmore R."/>
        </authorList>
    </citation>
    <scope>NUCLEOTIDE SEQUENCE [LARGE SCALE GENOMIC DNA]</scope>
</reference>
<gene>
    <name evidence="1" type="ORF">Patl1_11402</name>
</gene>
<evidence type="ECO:0000313" key="1">
    <source>
        <dbReference type="EMBL" id="KAJ0081705.1"/>
    </source>
</evidence>
<proteinExistence type="predicted"/>
<organism evidence="1 2">
    <name type="scientific">Pistacia atlantica</name>
    <dbReference type="NCBI Taxonomy" id="434234"/>
    <lineage>
        <taxon>Eukaryota</taxon>
        <taxon>Viridiplantae</taxon>
        <taxon>Streptophyta</taxon>
        <taxon>Embryophyta</taxon>
        <taxon>Tracheophyta</taxon>
        <taxon>Spermatophyta</taxon>
        <taxon>Magnoliopsida</taxon>
        <taxon>eudicotyledons</taxon>
        <taxon>Gunneridae</taxon>
        <taxon>Pentapetalae</taxon>
        <taxon>rosids</taxon>
        <taxon>malvids</taxon>
        <taxon>Sapindales</taxon>
        <taxon>Anacardiaceae</taxon>
        <taxon>Pistacia</taxon>
    </lineage>
</organism>
<accession>A0ACC1A653</accession>
<evidence type="ECO:0000313" key="2">
    <source>
        <dbReference type="Proteomes" id="UP001164250"/>
    </source>
</evidence>
<dbReference type="EMBL" id="CM047908">
    <property type="protein sequence ID" value="KAJ0081705.1"/>
    <property type="molecule type" value="Genomic_DNA"/>
</dbReference>
<name>A0ACC1A653_9ROSI</name>
<dbReference type="Proteomes" id="UP001164250">
    <property type="component" value="Chromosome 12"/>
</dbReference>
<keyword evidence="2" id="KW-1185">Reference proteome</keyword>
<protein>
    <submittedName>
        <fullName evidence="1">Uncharacterized protein</fullName>
    </submittedName>
</protein>
<comment type="caution">
    <text evidence="1">The sequence shown here is derived from an EMBL/GenBank/DDBJ whole genome shotgun (WGS) entry which is preliminary data.</text>
</comment>